<dbReference type="EMBL" id="VVXH01000001">
    <property type="protein sequence ID" value="KAA2381254.1"/>
    <property type="molecule type" value="Genomic_DNA"/>
</dbReference>
<dbReference type="RefSeq" id="WP_130064493.1">
    <property type="nucleotide sequence ID" value="NZ_JADMQE010000005.1"/>
</dbReference>
<evidence type="ECO:0000313" key="2">
    <source>
        <dbReference type="Proteomes" id="UP000322940"/>
    </source>
</evidence>
<name>A0A5B3H5H9_9BACT</name>
<reference evidence="1 2" key="1">
    <citation type="journal article" date="2019" name="Nat. Med.">
        <title>A library of human gut bacterial isolates paired with longitudinal multiomics data enables mechanistic microbiome research.</title>
        <authorList>
            <person name="Poyet M."/>
            <person name="Groussin M."/>
            <person name="Gibbons S.M."/>
            <person name="Avila-Pacheco J."/>
            <person name="Jiang X."/>
            <person name="Kearney S.M."/>
            <person name="Perrotta A.R."/>
            <person name="Berdy B."/>
            <person name="Zhao S."/>
            <person name="Lieberman T.D."/>
            <person name="Swanson P.K."/>
            <person name="Smith M."/>
            <person name="Roesemann S."/>
            <person name="Alexander J.E."/>
            <person name="Rich S.A."/>
            <person name="Livny J."/>
            <person name="Vlamakis H."/>
            <person name="Clish C."/>
            <person name="Bullock K."/>
            <person name="Deik A."/>
            <person name="Scott J."/>
            <person name="Pierce K.A."/>
            <person name="Xavier R.J."/>
            <person name="Alm E.J."/>
        </authorList>
    </citation>
    <scope>NUCLEOTIDE SEQUENCE [LARGE SCALE GENOMIC DNA]</scope>
    <source>
        <strain evidence="1 2">BIOML-A266</strain>
    </source>
</reference>
<proteinExistence type="predicted"/>
<sequence>MIHIGAIRKIFRGWRILICAWVDDNSPLKSQFFMLFRGDNGKEYIKIGKGYDPKTDTYPRMVVTRWSITQYVGKRHWQKSFVWFGLGKFMDGEDM</sequence>
<accession>A0A5B3H5H9</accession>
<organism evidence="1 2">
    <name type="scientific">Alistipes onderdonkii</name>
    <dbReference type="NCBI Taxonomy" id="328813"/>
    <lineage>
        <taxon>Bacteria</taxon>
        <taxon>Pseudomonadati</taxon>
        <taxon>Bacteroidota</taxon>
        <taxon>Bacteroidia</taxon>
        <taxon>Bacteroidales</taxon>
        <taxon>Rikenellaceae</taxon>
        <taxon>Alistipes</taxon>
    </lineage>
</organism>
<protein>
    <submittedName>
        <fullName evidence="1">Uncharacterized protein</fullName>
    </submittedName>
</protein>
<dbReference type="Proteomes" id="UP000322940">
    <property type="component" value="Unassembled WGS sequence"/>
</dbReference>
<gene>
    <name evidence="1" type="ORF">F2Y10_01870</name>
</gene>
<dbReference type="AlphaFoldDB" id="A0A5B3H5H9"/>
<comment type="caution">
    <text evidence="1">The sequence shown here is derived from an EMBL/GenBank/DDBJ whole genome shotgun (WGS) entry which is preliminary data.</text>
</comment>
<evidence type="ECO:0000313" key="1">
    <source>
        <dbReference type="EMBL" id="KAA2381254.1"/>
    </source>
</evidence>